<evidence type="ECO:0000256" key="7">
    <source>
        <dbReference type="ARBA" id="ARBA00022679"/>
    </source>
</evidence>
<dbReference type="GO" id="GO:0005737">
    <property type="term" value="C:cytoplasm"/>
    <property type="evidence" value="ECO:0007669"/>
    <property type="project" value="UniProtKB-SubCell"/>
</dbReference>
<dbReference type="Gene3D" id="1.10.287.730">
    <property type="entry name" value="Helix hairpin bin"/>
    <property type="match status" value="1"/>
</dbReference>
<dbReference type="Gene3D" id="3.40.50.150">
    <property type="entry name" value="Vaccinia Virus protein VP39"/>
    <property type="match status" value="1"/>
</dbReference>
<feature type="domain" description="SAM-dependent MTase RsmB/NOP-type" evidence="14">
    <location>
        <begin position="164"/>
        <end position="442"/>
    </location>
</feature>
<dbReference type="RefSeq" id="WP_161810559.1">
    <property type="nucleotide sequence ID" value="NZ_BLJN01000001.1"/>
</dbReference>
<dbReference type="GO" id="GO:0008649">
    <property type="term" value="F:rRNA methyltransferase activity"/>
    <property type="evidence" value="ECO:0007669"/>
    <property type="project" value="InterPro"/>
</dbReference>
<protein>
    <recommendedName>
        <fullName evidence="3">16S rRNA (cytosine(967)-C(5))-methyltransferase</fullName>
        <ecNumber evidence="3">2.1.1.176</ecNumber>
    </recommendedName>
    <alternativeName>
        <fullName evidence="10">16S rRNA m5C967 methyltransferase</fullName>
    </alternativeName>
    <alternativeName>
        <fullName evidence="11">rRNA (cytosine-C(5)-)-methyltransferase RsmB</fullName>
    </alternativeName>
</protein>
<sequence length="462" mass="50030">MSASAAVRARAARIVAEVVEHGRSLDAVLSAESTSNKQERGLLRSLSYDSIRWYIRLDALLARLLSRPNQTLEPEIRALAIVGLCQLIYTDIPAHAAVAETVAATRVLKQPRASGLVNAILRRCQREQAQLLPKIDRDLAVRSAHPRWLVEKLRKDWGDRANDILDANNQRPPFWIRVNRARVTAANYREQLQATQIGVLASAFDDTALLLDRAMDVSDLPGFAEGLVSVQDAAAQLAGHLLDPQAGERILDACAAPGGKTGHLLELAPELAALTAVDVSPERLTRVSQNLQRLGVTAQVLAADAAEPAKWWDGKPFNRILLDVPCSATGVIRRHPDIKLLRRSDDIAALAARQSQLLRALWPLLLPGGRLLYASCSALQVETTAVIADFLRDEPSARDVTGERLQALPPIGEGTRVGAHGLRIAAGSAGMDGFYYALLEKPRGPSAVLPASTNMNSSRNLG</sequence>
<feature type="binding site" evidence="13">
    <location>
        <begin position="254"/>
        <end position="260"/>
    </location>
    <ligand>
        <name>S-adenosyl-L-methionine</name>
        <dbReference type="ChEBI" id="CHEBI:59789"/>
    </ligand>
</feature>
<dbReference type="Pfam" id="PF01189">
    <property type="entry name" value="Methyltr_RsmB-F"/>
    <property type="match status" value="1"/>
</dbReference>
<dbReference type="GO" id="GO:0006355">
    <property type="term" value="P:regulation of DNA-templated transcription"/>
    <property type="evidence" value="ECO:0007669"/>
    <property type="project" value="InterPro"/>
</dbReference>
<dbReference type="InterPro" id="IPR001678">
    <property type="entry name" value="MeTrfase_RsmB-F_NOP2_dom"/>
</dbReference>
<dbReference type="PANTHER" id="PTHR22807:SF61">
    <property type="entry name" value="NOL1_NOP2_SUN FAMILY PROTEIN _ ANTITERMINATION NUSB DOMAIN-CONTAINING PROTEIN"/>
    <property type="match status" value="1"/>
</dbReference>
<evidence type="ECO:0000256" key="2">
    <source>
        <dbReference type="ARBA" id="ARBA00004496"/>
    </source>
</evidence>
<keyword evidence="4" id="KW-0963">Cytoplasm</keyword>
<keyword evidence="16" id="KW-1185">Reference proteome</keyword>
<dbReference type="EMBL" id="BLJN01000001">
    <property type="protein sequence ID" value="GFE78692.1"/>
    <property type="molecule type" value="Genomic_DNA"/>
</dbReference>
<dbReference type="Pfam" id="PF01029">
    <property type="entry name" value="NusB"/>
    <property type="match status" value="1"/>
</dbReference>
<dbReference type="Pfam" id="PF22458">
    <property type="entry name" value="RsmF-B_ferredox"/>
    <property type="match status" value="1"/>
</dbReference>
<comment type="catalytic activity">
    <reaction evidence="12">
        <text>cytidine(967) in 16S rRNA + S-adenosyl-L-methionine = 5-methylcytidine(967) in 16S rRNA + S-adenosyl-L-homocysteine + H(+)</text>
        <dbReference type="Rhea" id="RHEA:42748"/>
        <dbReference type="Rhea" id="RHEA-COMP:10219"/>
        <dbReference type="Rhea" id="RHEA-COMP:10220"/>
        <dbReference type="ChEBI" id="CHEBI:15378"/>
        <dbReference type="ChEBI" id="CHEBI:57856"/>
        <dbReference type="ChEBI" id="CHEBI:59789"/>
        <dbReference type="ChEBI" id="CHEBI:74483"/>
        <dbReference type="ChEBI" id="CHEBI:82748"/>
        <dbReference type="EC" id="2.1.1.176"/>
    </reaction>
</comment>
<name>A0A829Y7V8_9GAMM</name>
<evidence type="ECO:0000256" key="11">
    <source>
        <dbReference type="ARBA" id="ARBA00031088"/>
    </source>
</evidence>
<evidence type="ECO:0000256" key="12">
    <source>
        <dbReference type="ARBA" id="ARBA00047283"/>
    </source>
</evidence>
<comment type="function">
    <text evidence="1">Specifically methylates the cytosine at position 967 (m5C967) of 16S rRNA.</text>
</comment>
<evidence type="ECO:0000313" key="16">
    <source>
        <dbReference type="Proteomes" id="UP000445000"/>
    </source>
</evidence>
<comment type="similarity">
    <text evidence="13">Belongs to the class I-like SAM-binding methyltransferase superfamily. RsmB/NOP family.</text>
</comment>
<gene>
    <name evidence="15" type="ORF">GCM10011487_06920</name>
</gene>
<feature type="binding site" evidence="13">
    <location>
        <position position="278"/>
    </location>
    <ligand>
        <name>S-adenosyl-L-methionine</name>
        <dbReference type="ChEBI" id="CHEBI:59789"/>
    </ligand>
</feature>
<dbReference type="InterPro" id="IPR004573">
    <property type="entry name" value="rRNA_ssu_MeTfrase_B"/>
</dbReference>
<evidence type="ECO:0000256" key="13">
    <source>
        <dbReference type="PROSITE-ProRule" id="PRU01023"/>
    </source>
</evidence>
<reference evidence="16" key="1">
    <citation type="submission" date="2020-01" db="EMBL/GenBank/DDBJ databases">
        <title>'Steroidobacter agaridevorans' sp. nov., agar-degrading bacteria isolated from rhizosphere soils.</title>
        <authorList>
            <person name="Ikenaga M."/>
            <person name="Kataoka M."/>
            <person name="Murouchi A."/>
            <person name="Katsuragi S."/>
            <person name="Sakai M."/>
        </authorList>
    </citation>
    <scope>NUCLEOTIDE SEQUENCE [LARGE SCALE GENOMIC DNA]</scope>
    <source>
        <strain evidence="16">YU21-B</strain>
    </source>
</reference>
<dbReference type="InterPro" id="IPR029063">
    <property type="entry name" value="SAM-dependent_MTases_sf"/>
</dbReference>
<evidence type="ECO:0000259" key="14">
    <source>
        <dbReference type="PROSITE" id="PS51686"/>
    </source>
</evidence>
<dbReference type="NCBIfam" id="TIGR00563">
    <property type="entry name" value="rsmB"/>
    <property type="match status" value="1"/>
</dbReference>
<feature type="binding site" evidence="13">
    <location>
        <position position="323"/>
    </location>
    <ligand>
        <name>S-adenosyl-L-methionine</name>
        <dbReference type="ChEBI" id="CHEBI:59789"/>
    </ligand>
</feature>
<dbReference type="AlphaFoldDB" id="A0A829Y7V8"/>
<feature type="active site" description="Nucleophile" evidence="13">
    <location>
        <position position="376"/>
    </location>
</feature>
<dbReference type="PROSITE" id="PS51686">
    <property type="entry name" value="SAM_MT_RSMB_NOP"/>
    <property type="match status" value="1"/>
</dbReference>
<evidence type="ECO:0000256" key="3">
    <source>
        <dbReference type="ARBA" id="ARBA00012140"/>
    </source>
</evidence>
<dbReference type="InterPro" id="IPR006027">
    <property type="entry name" value="NusB_RsmB_TIM44"/>
</dbReference>
<dbReference type="SUPFAM" id="SSF53335">
    <property type="entry name" value="S-adenosyl-L-methionine-dependent methyltransferases"/>
    <property type="match status" value="1"/>
</dbReference>
<dbReference type="InterPro" id="IPR023267">
    <property type="entry name" value="RCMT"/>
</dbReference>
<dbReference type="SUPFAM" id="SSF48013">
    <property type="entry name" value="NusB-like"/>
    <property type="match status" value="1"/>
</dbReference>
<dbReference type="Gene3D" id="3.30.70.1170">
    <property type="entry name" value="Sun protein, domain 3"/>
    <property type="match status" value="1"/>
</dbReference>
<dbReference type="CDD" id="cd02440">
    <property type="entry name" value="AdoMet_MTases"/>
    <property type="match status" value="1"/>
</dbReference>
<organism evidence="15 16">
    <name type="scientific">Steroidobacter agaridevorans</name>
    <dbReference type="NCBI Taxonomy" id="2695856"/>
    <lineage>
        <taxon>Bacteria</taxon>
        <taxon>Pseudomonadati</taxon>
        <taxon>Pseudomonadota</taxon>
        <taxon>Gammaproteobacteria</taxon>
        <taxon>Steroidobacterales</taxon>
        <taxon>Steroidobacteraceae</taxon>
        <taxon>Steroidobacter</taxon>
    </lineage>
</organism>
<dbReference type="Gene3D" id="1.10.940.10">
    <property type="entry name" value="NusB-like"/>
    <property type="match status" value="1"/>
</dbReference>
<proteinExistence type="inferred from homology"/>
<evidence type="ECO:0000256" key="5">
    <source>
        <dbReference type="ARBA" id="ARBA00022552"/>
    </source>
</evidence>
<evidence type="ECO:0000256" key="6">
    <source>
        <dbReference type="ARBA" id="ARBA00022603"/>
    </source>
</evidence>
<accession>A0A829Y7V8</accession>
<dbReference type="PANTHER" id="PTHR22807">
    <property type="entry name" value="NOP2 YEAST -RELATED NOL1/NOP2/FMU SUN DOMAIN-CONTAINING"/>
    <property type="match status" value="1"/>
</dbReference>
<evidence type="ECO:0000313" key="15">
    <source>
        <dbReference type="EMBL" id="GFE78692.1"/>
    </source>
</evidence>
<keyword evidence="9 13" id="KW-0694">RNA-binding</keyword>
<dbReference type="FunFam" id="3.40.50.150:FF:000022">
    <property type="entry name" value="Ribosomal RNA small subunit methyltransferase B"/>
    <property type="match status" value="1"/>
</dbReference>
<evidence type="ECO:0000256" key="4">
    <source>
        <dbReference type="ARBA" id="ARBA00022490"/>
    </source>
</evidence>
<keyword evidence="8 13" id="KW-0949">S-adenosyl-L-methionine</keyword>
<dbReference type="InterPro" id="IPR054728">
    <property type="entry name" value="RsmB-like_ferredoxin"/>
</dbReference>
<evidence type="ECO:0000256" key="9">
    <source>
        <dbReference type="ARBA" id="ARBA00022884"/>
    </source>
</evidence>
<keyword evidence="6 13" id="KW-0489">Methyltransferase</keyword>
<evidence type="ECO:0000256" key="1">
    <source>
        <dbReference type="ARBA" id="ARBA00002724"/>
    </source>
</evidence>
<evidence type="ECO:0000256" key="8">
    <source>
        <dbReference type="ARBA" id="ARBA00022691"/>
    </source>
</evidence>
<dbReference type="EC" id="2.1.1.176" evidence="3"/>
<dbReference type="PRINTS" id="PR02008">
    <property type="entry name" value="RCMTFAMILY"/>
</dbReference>
<dbReference type="InterPro" id="IPR035926">
    <property type="entry name" value="NusB-like_sf"/>
</dbReference>
<evidence type="ECO:0000256" key="10">
    <source>
        <dbReference type="ARBA" id="ARBA00030399"/>
    </source>
</evidence>
<dbReference type="Proteomes" id="UP000445000">
    <property type="component" value="Unassembled WGS sequence"/>
</dbReference>
<keyword evidence="7 13" id="KW-0808">Transferase</keyword>
<comment type="caution">
    <text evidence="15">The sequence shown here is derived from an EMBL/GenBank/DDBJ whole genome shotgun (WGS) entry which is preliminary data.</text>
</comment>
<dbReference type="InterPro" id="IPR049560">
    <property type="entry name" value="MeTrfase_RsmB-F_NOP2_cat"/>
</dbReference>
<dbReference type="GO" id="GO:0003723">
    <property type="term" value="F:RNA binding"/>
    <property type="evidence" value="ECO:0007669"/>
    <property type="project" value="UniProtKB-UniRule"/>
</dbReference>
<dbReference type="NCBIfam" id="NF008149">
    <property type="entry name" value="PRK10901.1"/>
    <property type="match status" value="1"/>
</dbReference>
<comment type="subcellular location">
    <subcellularLocation>
        <location evidence="2">Cytoplasm</location>
    </subcellularLocation>
</comment>
<feature type="binding site" evidence="13">
    <location>
        <position position="304"/>
    </location>
    <ligand>
        <name>S-adenosyl-L-methionine</name>
        <dbReference type="ChEBI" id="CHEBI:59789"/>
    </ligand>
</feature>
<keyword evidence="5" id="KW-0698">rRNA processing</keyword>